<evidence type="ECO:0000256" key="1">
    <source>
        <dbReference type="SAM" id="Phobius"/>
    </source>
</evidence>
<keyword evidence="3" id="KW-1185">Reference proteome</keyword>
<comment type="caution">
    <text evidence="2">The sequence shown here is derived from an EMBL/GenBank/DDBJ whole genome shotgun (WGS) entry which is preliminary data.</text>
</comment>
<proteinExistence type="predicted"/>
<organism evidence="2 3">
    <name type="scientific">Streptomyces ruber</name>
    <dbReference type="NCBI Taxonomy" id="83378"/>
    <lineage>
        <taxon>Bacteria</taxon>
        <taxon>Bacillati</taxon>
        <taxon>Actinomycetota</taxon>
        <taxon>Actinomycetes</taxon>
        <taxon>Kitasatosporales</taxon>
        <taxon>Streptomycetaceae</taxon>
        <taxon>Streptomyces</taxon>
    </lineage>
</organism>
<keyword evidence="1" id="KW-0812">Transmembrane</keyword>
<keyword evidence="1" id="KW-1133">Transmembrane helix</keyword>
<keyword evidence="1" id="KW-0472">Membrane</keyword>
<reference evidence="2" key="1">
    <citation type="journal article" date="2014" name="Int. J. Syst. Evol. Microbiol.">
        <title>Complete genome sequence of Corynebacterium casei LMG S-19264T (=DSM 44701T), isolated from a smear-ripened cheese.</title>
        <authorList>
            <consortium name="US DOE Joint Genome Institute (JGI-PGF)"/>
            <person name="Walter F."/>
            <person name="Albersmeier A."/>
            <person name="Kalinowski J."/>
            <person name="Ruckert C."/>
        </authorList>
    </citation>
    <scope>NUCLEOTIDE SEQUENCE</scope>
    <source>
        <strain evidence="2">JCM 3131</strain>
    </source>
</reference>
<dbReference type="AlphaFoldDB" id="A0A918BAC4"/>
<gene>
    <name evidence="2" type="ORF">GCM10010145_11870</name>
</gene>
<accession>A0A918BAC4</accession>
<feature type="transmembrane region" description="Helical" evidence="1">
    <location>
        <begin position="29"/>
        <end position="52"/>
    </location>
</feature>
<evidence type="ECO:0000313" key="3">
    <source>
        <dbReference type="Proteomes" id="UP000620156"/>
    </source>
</evidence>
<reference evidence="2" key="2">
    <citation type="submission" date="2020-09" db="EMBL/GenBank/DDBJ databases">
        <authorList>
            <person name="Sun Q."/>
            <person name="Ohkuma M."/>
        </authorList>
    </citation>
    <scope>NUCLEOTIDE SEQUENCE</scope>
    <source>
        <strain evidence="2">JCM 3131</strain>
    </source>
</reference>
<dbReference type="EMBL" id="BMQK01000002">
    <property type="protein sequence ID" value="GGQ44827.1"/>
    <property type="molecule type" value="Genomic_DNA"/>
</dbReference>
<protein>
    <submittedName>
        <fullName evidence="2">Uncharacterized protein</fullName>
    </submittedName>
</protein>
<name>A0A918BAC4_9ACTN</name>
<dbReference type="Proteomes" id="UP000620156">
    <property type="component" value="Unassembled WGS sequence"/>
</dbReference>
<evidence type="ECO:0000313" key="2">
    <source>
        <dbReference type="EMBL" id="GGQ44827.1"/>
    </source>
</evidence>
<sequence length="212" mass="23204">MVSGTSPVSAPQGRNRAYAQCVTITPVTLALISTGAGLLGAVIGALATLMSAHLTQRATRDREGAFKIWERRADAIEEAHRRMYALSRTRDSAFLRRAVSSADYHELVLDPNNEANRLVITKLVLYTTPELVQAFRESNIAVRNALSAIQYLQLALAEDDGEARERDGRQWDIEAATPAAVRAVEESKAADERFTAALREAATLTARRGRRG</sequence>